<dbReference type="Pfam" id="PF12014">
    <property type="entry name" value="Cyclin_D1_bind"/>
    <property type="match status" value="1"/>
</dbReference>
<feature type="compositionally biased region" description="Acidic residues" evidence="1">
    <location>
        <begin position="393"/>
        <end position="408"/>
    </location>
</feature>
<dbReference type="AlphaFoldDB" id="A0ABD3IA82"/>
<evidence type="ECO:0000313" key="3">
    <source>
        <dbReference type="Proteomes" id="UP001633002"/>
    </source>
</evidence>
<gene>
    <name evidence="2" type="ORF">R1sor_017327</name>
</gene>
<feature type="region of interest" description="Disordered" evidence="1">
    <location>
        <begin position="387"/>
        <end position="433"/>
    </location>
</feature>
<evidence type="ECO:0000256" key="1">
    <source>
        <dbReference type="SAM" id="MobiDB-lite"/>
    </source>
</evidence>
<sequence length="744" mass="82288">MTSHLRQPVPAAYINLAYAQSCHNSTRSLLLIASSANMKASVISPEYRLAALQASPQSHGTALRPCIVRQGKPNSLVAARVYWDPKLQCSVCTLSANEAGFAASTSRRRRFTEGKNLTGIGGRFRQLSGPFFPLSNGVSRTLKQGLHVRAGVGIGPDESFEGESKDGGLSSVWGLTAGTHKGLLGAADKIGDYFWNMMMNTDKRRQDEMNNSITSPAEEKESEPENLETDWERWQEVFMEVEDREKLTSTLTRQLEEAVEEEQFRKATVLKEAIADLSANDPVSEVMNELKLAVVEERYDDAANLHNKAGVGLVGWWVGTAESADDKYSYGHIIHISAAQGRFIAKSYNARQLTAGKGPAAPLFEIFVKKIGKNDYSMQAVYLKHEGNMSDSSDSDTTESDLIVDDPEGLQSNIPKIGLKPADTNHDHDDGSSTGIEEDMIHKTSQDPIFYDHDTVHCSSDIVEKQENQGSSGKLLITGATEDSTLSDDEDVTAPVRIPAKLESKTKDSFTFHFEEVYQPGSWRSTIAQSEAICGRAVLNVENGSMADQSSSATVISKVATEMGKLARQGVTQVRRSQRLAEITSFRRVNTLETGSDPLSGLYVGDFRAGFYTSHLEVVQLRRRFGNWGEDKDKLEFFEYVEAVKLTGELDFPAGEVMFRAKIGEGNRLYGLYPEEFGVIARYKGQGRRVEPGSRIEHTQWLDGELVVLDPKSASRMRGSELGFVYNVQERPSLVFFNRVKLQV</sequence>
<accession>A0ABD3IA82</accession>
<dbReference type="EMBL" id="JBJQOH010000001">
    <property type="protein sequence ID" value="KAL3699305.1"/>
    <property type="molecule type" value="Genomic_DNA"/>
</dbReference>
<name>A0ABD3IA82_9MARC</name>
<dbReference type="InterPro" id="IPR044680">
    <property type="entry name" value="EX1/2"/>
</dbReference>
<reference evidence="2 3" key="1">
    <citation type="submission" date="2024-09" db="EMBL/GenBank/DDBJ databases">
        <title>Chromosome-scale assembly of Riccia sorocarpa.</title>
        <authorList>
            <person name="Paukszto L."/>
        </authorList>
    </citation>
    <scope>NUCLEOTIDE SEQUENCE [LARGE SCALE GENOMIC DNA]</scope>
    <source>
        <strain evidence="2">LP-2024</strain>
        <tissue evidence="2">Aerial parts of the thallus</tissue>
    </source>
</reference>
<organism evidence="2 3">
    <name type="scientific">Riccia sorocarpa</name>
    <dbReference type="NCBI Taxonomy" id="122646"/>
    <lineage>
        <taxon>Eukaryota</taxon>
        <taxon>Viridiplantae</taxon>
        <taxon>Streptophyta</taxon>
        <taxon>Embryophyta</taxon>
        <taxon>Marchantiophyta</taxon>
        <taxon>Marchantiopsida</taxon>
        <taxon>Marchantiidae</taxon>
        <taxon>Marchantiales</taxon>
        <taxon>Ricciaceae</taxon>
        <taxon>Riccia</taxon>
    </lineage>
</organism>
<proteinExistence type="predicted"/>
<comment type="caution">
    <text evidence="2">The sequence shown here is derived from an EMBL/GenBank/DDBJ whole genome shotgun (WGS) entry which is preliminary data.</text>
</comment>
<dbReference type="PANTHER" id="PTHR33917:SF3">
    <property type="entry name" value="PROTEIN EXECUTER 1, CHLOROPLASTIC"/>
    <property type="match status" value="1"/>
</dbReference>
<evidence type="ECO:0000313" key="2">
    <source>
        <dbReference type="EMBL" id="KAL3699305.1"/>
    </source>
</evidence>
<dbReference type="PANTHER" id="PTHR33917">
    <property type="entry name" value="PROTEIN EXECUTER 1, CHLOROPLASTIC"/>
    <property type="match status" value="1"/>
</dbReference>
<keyword evidence="3" id="KW-1185">Reference proteome</keyword>
<dbReference type="Proteomes" id="UP001633002">
    <property type="component" value="Unassembled WGS sequence"/>
</dbReference>
<protein>
    <submittedName>
        <fullName evidence="2">Uncharacterized protein</fullName>
    </submittedName>
</protein>